<dbReference type="AlphaFoldDB" id="A0A418N256"/>
<dbReference type="EMBL" id="QXFJ01000031">
    <property type="protein sequence ID" value="RIV67382.1"/>
    <property type="molecule type" value="Genomic_DNA"/>
</dbReference>
<evidence type="ECO:0000313" key="1">
    <source>
        <dbReference type="EMBL" id="RIV67382.1"/>
    </source>
</evidence>
<accession>A0A418N256</accession>
<evidence type="ECO:0000313" key="2">
    <source>
        <dbReference type="Proteomes" id="UP000284189"/>
    </source>
</evidence>
<reference evidence="1 2" key="1">
    <citation type="submission" date="2018-08" db="EMBL/GenBank/DDBJ databases">
        <title>Proposal of Muricauda 72 sp.nov. and Muricauda NH166 sp.nov., isolated from seawater.</title>
        <authorList>
            <person name="Cheng H."/>
            <person name="Wu Y.-H."/>
            <person name="Guo L.-L."/>
            <person name="Xu X.-W."/>
        </authorList>
    </citation>
    <scope>NUCLEOTIDE SEQUENCE [LARGE SCALE GENOMIC DNA]</scope>
    <source>
        <strain evidence="1 2">NH166</strain>
    </source>
</reference>
<comment type="caution">
    <text evidence="1">The sequence shown here is derived from an EMBL/GenBank/DDBJ whole genome shotgun (WGS) entry which is preliminary data.</text>
</comment>
<name>A0A418N256_9FLAO</name>
<protein>
    <submittedName>
        <fullName evidence="1">Uncharacterized protein</fullName>
    </submittedName>
</protein>
<gene>
    <name evidence="1" type="ORF">D2U88_17710</name>
</gene>
<organism evidence="1 2">
    <name type="scientific">Flagellimonas aequoris</name>
    <dbReference type="NCBI Taxonomy" id="2306997"/>
    <lineage>
        <taxon>Bacteria</taxon>
        <taxon>Pseudomonadati</taxon>
        <taxon>Bacteroidota</taxon>
        <taxon>Flavobacteriia</taxon>
        <taxon>Flavobacteriales</taxon>
        <taxon>Flavobacteriaceae</taxon>
        <taxon>Flagellimonas</taxon>
    </lineage>
</organism>
<dbReference type="Proteomes" id="UP000284189">
    <property type="component" value="Unassembled WGS sequence"/>
</dbReference>
<proteinExistence type="predicted"/>
<sequence>MVREKNTNGMKWYMKIARCPKPWLGILIQKDLPHGIVKISRSESSKTFNAPWTLRYDPSKSRVFHIIVGNVDSKVMDRPNTSALGPVWMIGILDHLVDFAKDHVYFHCTEVCPH</sequence>